<dbReference type="RefSeq" id="WP_246014781.1">
    <property type="nucleotide sequence ID" value="NZ_CP144375.1"/>
</dbReference>
<feature type="transmembrane region" description="Helical" evidence="1">
    <location>
        <begin position="138"/>
        <end position="159"/>
    </location>
</feature>
<keyword evidence="1" id="KW-0472">Membrane</keyword>
<keyword evidence="1" id="KW-1133">Transmembrane helix</keyword>
<name>A0A3E0I9R0_9PSEU</name>
<gene>
    <name evidence="2" type="ORF">BCF44_101417</name>
</gene>
<keyword evidence="3" id="KW-1185">Reference proteome</keyword>
<evidence type="ECO:0000313" key="3">
    <source>
        <dbReference type="Proteomes" id="UP000256269"/>
    </source>
</evidence>
<feature type="transmembrane region" description="Helical" evidence="1">
    <location>
        <begin position="36"/>
        <end position="59"/>
    </location>
</feature>
<sequence length="168" mass="18617">MVENAVAARPVEQAGPNRTRWAFLGLDRLPAARRRWLIAVVTAASLVTAMGLLLIAGAWRDDHAIESRLGKADADVQSVAFDRTVVRFTTPDGTTHIPYNGVLYPQDLQAGQRVQIEYDTAHPDELVRVAGRDYRLSFLPVGMLFAITWAVAAGLVWWLRRPRTPATT</sequence>
<reference evidence="2 3" key="1">
    <citation type="submission" date="2018-08" db="EMBL/GenBank/DDBJ databases">
        <title>Genomic Encyclopedia of Archaeal and Bacterial Type Strains, Phase II (KMG-II): from individual species to whole genera.</title>
        <authorList>
            <person name="Goeker M."/>
        </authorList>
    </citation>
    <scope>NUCLEOTIDE SEQUENCE [LARGE SCALE GENOMIC DNA]</scope>
    <source>
        <strain evidence="2 3">DSM 45791</strain>
    </source>
</reference>
<keyword evidence="1" id="KW-0812">Transmembrane</keyword>
<protein>
    <recommendedName>
        <fullName evidence="4">DUF3592 domain-containing protein</fullName>
    </recommendedName>
</protein>
<organism evidence="2 3">
    <name type="scientific">Kutzneria buriramensis</name>
    <dbReference type="NCBI Taxonomy" id="1045776"/>
    <lineage>
        <taxon>Bacteria</taxon>
        <taxon>Bacillati</taxon>
        <taxon>Actinomycetota</taxon>
        <taxon>Actinomycetes</taxon>
        <taxon>Pseudonocardiales</taxon>
        <taxon>Pseudonocardiaceae</taxon>
        <taxon>Kutzneria</taxon>
    </lineage>
</organism>
<accession>A0A3E0I9R0</accession>
<dbReference type="AlphaFoldDB" id="A0A3E0I9R0"/>
<evidence type="ECO:0008006" key="4">
    <source>
        <dbReference type="Google" id="ProtNLM"/>
    </source>
</evidence>
<evidence type="ECO:0000256" key="1">
    <source>
        <dbReference type="SAM" id="Phobius"/>
    </source>
</evidence>
<comment type="caution">
    <text evidence="2">The sequence shown here is derived from an EMBL/GenBank/DDBJ whole genome shotgun (WGS) entry which is preliminary data.</text>
</comment>
<dbReference type="EMBL" id="QUNO01000001">
    <property type="protein sequence ID" value="REH55397.1"/>
    <property type="molecule type" value="Genomic_DNA"/>
</dbReference>
<dbReference type="Proteomes" id="UP000256269">
    <property type="component" value="Unassembled WGS sequence"/>
</dbReference>
<evidence type="ECO:0000313" key="2">
    <source>
        <dbReference type="EMBL" id="REH55397.1"/>
    </source>
</evidence>
<proteinExistence type="predicted"/>